<sequence>MSFKLRSCTWNTIMTPPSSMRAMGSSSEMSAMIQLEDPSHGHVEAFQDDGVWHEVEHWDTHVLAGLRKRARAKRIELAMQMMLLYVHGGVVKLLGGLHVELEATIVHILETYLEDDPSSKG</sequence>
<dbReference type="AlphaFoldDB" id="A0A218XK57"/>
<organism evidence="1 2">
    <name type="scientific">Punica granatum</name>
    <name type="common">Pomegranate</name>
    <dbReference type="NCBI Taxonomy" id="22663"/>
    <lineage>
        <taxon>Eukaryota</taxon>
        <taxon>Viridiplantae</taxon>
        <taxon>Streptophyta</taxon>
        <taxon>Embryophyta</taxon>
        <taxon>Tracheophyta</taxon>
        <taxon>Spermatophyta</taxon>
        <taxon>Magnoliopsida</taxon>
        <taxon>eudicotyledons</taxon>
        <taxon>Gunneridae</taxon>
        <taxon>Pentapetalae</taxon>
        <taxon>rosids</taxon>
        <taxon>malvids</taxon>
        <taxon>Myrtales</taxon>
        <taxon>Lythraceae</taxon>
        <taxon>Punica</taxon>
    </lineage>
</organism>
<evidence type="ECO:0000313" key="1">
    <source>
        <dbReference type="EMBL" id="OWM85595.1"/>
    </source>
</evidence>
<dbReference type="Proteomes" id="UP000197138">
    <property type="component" value="Unassembled WGS sequence"/>
</dbReference>
<comment type="caution">
    <text evidence="1">The sequence shown here is derived from an EMBL/GenBank/DDBJ whole genome shotgun (WGS) entry which is preliminary data.</text>
</comment>
<gene>
    <name evidence="1" type="ORF">CDL15_Pgr029018</name>
</gene>
<reference evidence="2" key="1">
    <citation type="journal article" date="2017" name="Plant J.">
        <title>The pomegranate (Punica granatum L.) genome and the genomics of punicalagin biosynthesis.</title>
        <authorList>
            <person name="Qin G."/>
            <person name="Xu C."/>
            <person name="Ming R."/>
            <person name="Tang H."/>
            <person name="Guyot R."/>
            <person name="Kramer E.M."/>
            <person name="Hu Y."/>
            <person name="Yi X."/>
            <person name="Qi Y."/>
            <person name="Xu X."/>
            <person name="Gao Z."/>
            <person name="Pan H."/>
            <person name="Jian J."/>
            <person name="Tian Y."/>
            <person name="Yue Z."/>
            <person name="Xu Y."/>
        </authorList>
    </citation>
    <scope>NUCLEOTIDE SEQUENCE [LARGE SCALE GENOMIC DNA]</scope>
    <source>
        <strain evidence="2">cv. Dabenzi</strain>
    </source>
</reference>
<evidence type="ECO:0000313" key="2">
    <source>
        <dbReference type="Proteomes" id="UP000197138"/>
    </source>
</evidence>
<accession>A0A218XK57</accession>
<dbReference type="EMBL" id="MTKT01001158">
    <property type="protein sequence ID" value="OWM85595.1"/>
    <property type="molecule type" value="Genomic_DNA"/>
</dbReference>
<name>A0A218XK57_PUNGR</name>
<proteinExistence type="predicted"/>
<protein>
    <submittedName>
        <fullName evidence="1">Uncharacterized protein</fullName>
    </submittedName>
</protein>